<dbReference type="EMBL" id="JAWWNJ010000007">
    <property type="protein sequence ID" value="KAK7052356.1"/>
    <property type="molecule type" value="Genomic_DNA"/>
</dbReference>
<proteinExistence type="predicted"/>
<accession>A0AAW0DLU0</accession>
<keyword evidence="2" id="KW-1185">Reference proteome</keyword>
<evidence type="ECO:0000313" key="2">
    <source>
        <dbReference type="Proteomes" id="UP001362999"/>
    </source>
</evidence>
<comment type="caution">
    <text evidence="1">The sequence shown here is derived from an EMBL/GenBank/DDBJ whole genome shotgun (WGS) entry which is preliminary data.</text>
</comment>
<dbReference type="Proteomes" id="UP001362999">
    <property type="component" value="Unassembled WGS sequence"/>
</dbReference>
<organism evidence="1 2">
    <name type="scientific">Favolaschia claudopus</name>
    <dbReference type="NCBI Taxonomy" id="2862362"/>
    <lineage>
        <taxon>Eukaryota</taxon>
        <taxon>Fungi</taxon>
        <taxon>Dikarya</taxon>
        <taxon>Basidiomycota</taxon>
        <taxon>Agaricomycotina</taxon>
        <taxon>Agaricomycetes</taxon>
        <taxon>Agaricomycetidae</taxon>
        <taxon>Agaricales</taxon>
        <taxon>Marasmiineae</taxon>
        <taxon>Mycenaceae</taxon>
        <taxon>Favolaschia</taxon>
    </lineage>
</organism>
<name>A0AAW0DLU0_9AGAR</name>
<gene>
    <name evidence="1" type="ORF">R3P38DRAFT_3344235</name>
</gene>
<dbReference type="AlphaFoldDB" id="A0AAW0DLU0"/>
<sequence>MFSLPRRCCSRPQGFKAPQHVKTAAFGTSSSLKTLQTLKFPQVQDLSGRPVKAIQGRKPPFEILCVKASTLRSQVVLQYSCLQDSNSKTSSRVSKPAHRHFFNFNASSRVSSFQDSARQSFDFIDKTSSNRAAKLARQALNLKASSRVSSFDASKVSGCASSFKT</sequence>
<protein>
    <submittedName>
        <fullName evidence="1">Uncharacterized protein</fullName>
    </submittedName>
</protein>
<evidence type="ECO:0000313" key="1">
    <source>
        <dbReference type="EMBL" id="KAK7052356.1"/>
    </source>
</evidence>
<reference evidence="1 2" key="1">
    <citation type="journal article" date="2024" name="J Genomics">
        <title>Draft genome sequencing and assembly of Favolaschia claudopus CIRM-BRFM 2984 isolated from oak limbs.</title>
        <authorList>
            <person name="Navarro D."/>
            <person name="Drula E."/>
            <person name="Chaduli D."/>
            <person name="Cazenave R."/>
            <person name="Ahrendt S."/>
            <person name="Wang J."/>
            <person name="Lipzen A."/>
            <person name="Daum C."/>
            <person name="Barry K."/>
            <person name="Grigoriev I.V."/>
            <person name="Favel A."/>
            <person name="Rosso M.N."/>
            <person name="Martin F."/>
        </authorList>
    </citation>
    <scope>NUCLEOTIDE SEQUENCE [LARGE SCALE GENOMIC DNA]</scope>
    <source>
        <strain evidence="1 2">CIRM-BRFM 2984</strain>
    </source>
</reference>